<evidence type="ECO:0000256" key="1">
    <source>
        <dbReference type="SAM" id="SignalP"/>
    </source>
</evidence>
<accession>A0ABP0ISD0</accession>
<evidence type="ECO:0000313" key="2">
    <source>
        <dbReference type="EMBL" id="CAK9005248.1"/>
    </source>
</evidence>
<reference evidence="2 3" key="1">
    <citation type="submission" date="2024-02" db="EMBL/GenBank/DDBJ databases">
        <authorList>
            <person name="Chen Y."/>
            <person name="Shah S."/>
            <person name="Dougan E. K."/>
            <person name="Thang M."/>
            <person name="Chan C."/>
        </authorList>
    </citation>
    <scope>NUCLEOTIDE SEQUENCE [LARGE SCALE GENOMIC DNA]</scope>
</reference>
<keyword evidence="3" id="KW-1185">Reference proteome</keyword>
<dbReference type="Proteomes" id="UP001642484">
    <property type="component" value="Unassembled WGS sequence"/>
</dbReference>
<keyword evidence="1" id="KW-0732">Signal</keyword>
<sequence>MLAMPLFFCNITSILLDSMLYQVSSCTPIATRCHQSTVPLTAHGRRSSLNLFGVLFTRCSRPRAAAAPAEEEERRRWLEDLTTELRVARRQCLRICAPLSPEDFGREALLAEGLQSDHDANRYAAALEAVIDQRSEDEPP</sequence>
<protein>
    <recommendedName>
        <fullName evidence="4">PH domain-containing protein</fullName>
    </recommendedName>
</protein>
<evidence type="ECO:0008006" key="4">
    <source>
        <dbReference type="Google" id="ProtNLM"/>
    </source>
</evidence>
<comment type="caution">
    <text evidence="2">The sequence shown here is derived from an EMBL/GenBank/DDBJ whole genome shotgun (WGS) entry which is preliminary data.</text>
</comment>
<gene>
    <name evidence="2" type="ORF">CCMP2556_LOCUS7997</name>
</gene>
<name>A0ABP0ISD0_9DINO</name>
<organism evidence="2 3">
    <name type="scientific">Durusdinium trenchii</name>
    <dbReference type="NCBI Taxonomy" id="1381693"/>
    <lineage>
        <taxon>Eukaryota</taxon>
        <taxon>Sar</taxon>
        <taxon>Alveolata</taxon>
        <taxon>Dinophyceae</taxon>
        <taxon>Suessiales</taxon>
        <taxon>Symbiodiniaceae</taxon>
        <taxon>Durusdinium</taxon>
    </lineage>
</organism>
<proteinExistence type="predicted"/>
<evidence type="ECO:0000313" key="3">
    <source>
        <dbReference type="Proteomes" id="UP001642484"/>
    </source>
</evidence>
<feature type="chain" id="PRO_5047280308" description="PH domain-containing protein" evidence="1">
    <location>
        <begin position="27"/>
        <end position="140"/>
    </location>
</feature>
<feature type="signal peptide" evidence="1">
    <location>
        <begin position="1"/>
        <end position="26"/>
    </location>
</feature>
<dbReference type="EMBL" id="CAXAMN010003576">
    <property type="protein sequence ID" value="CAK9005248.1"/>
    <property type="molecule type" value="Genomic_DNA"/>
</dbReference>